<protein>
    <submittedName>
        <fullName evidence="1">Uncharacterized protein</fullName>
    </submittedName>
</protein>
<organism evidence="1">
    <name type="scientific">Anguilla anguilla</name>
    <name type="common">European freshwater eel</name>
    <name type="synonym">Muraena anguilla</name>
    <dbReference type="NCBI Taxonomy" id="7936"/>
    <lineage>
        <taxon>Eukaryota</taxon>
        <taxon>Metazoa</taxon>
        <taxon>Chordata</taxon>
        <taxon>Craniata</taxon>
        <taxon>Vertebrata</taxon>
        <taxon>Euteleostomi</taxon>
        <taxon>Actinopterygii</taxon>
        <taxon>Neopterygii</taxon>
        <taxon>Teleostei</taxon>
        <taxon>Anguilliformes</taxon>
        <taxon>Anguillidae</taxon>
        <taxon>Anguilla</taxon>
    </lineage>
</organism>
<name>A0A0E9WR39_ANGAN</name>
<evidence type="ECO:0000313" key="1">
    <source>
        <dbReference type="EMBL" id="JAH92884.1"/>
    </source>
</evidence>
<reference evidence="1" key="1">
    <citation type="submission" date="2014-11" db="EMBL/GenBank/DDBJ databases">
        <authorList>
            <person name="Amaro Gonzalez C."/>
        </authorList>
    </citation>
    <scope>NUCLEOTIDE SEQUENCE</scope>
</reference>
<accession>A0A0E9WR39</accession>
<sequence length="69" mass="8132">MVGKWVRDRSPWTEAMHCVHHQRVLWVTFTRSCCKCLSGKLKNVSQTYLHVYLWSKHIIQLQCNGSSDL</sequence>
<proteinExistence type="predicted"/>
<dbReference type="AlphaFoldDB" id="A0A0E9WR39"/>
<dbReference type="EMBL" id="GBXM01015693">
    <property type="protein sequence ID" value="JAH92884.1"/>
    <property type="molecule type" value="Transcribed_RNA"/>
</dbReference>
<reference evidence="1" key="2">
    <citation type="journal article" date="2015" name="Fish Shellfish Immunol.">
        <title>Early steps in the European eel (Anguilla anguilla)-Vibrio vulnificus interaction in the gills: Role of the RtxA13 toxin.</title>
        <authorList>
            <person name="Callol A."/>
            <person name="Pajuelo D."/>
            <person name="Ebbesson L."/>
            <person name="Teles M."/>
            <person name="MacKenzie S."/>
            <person name="Amaro C."/>
        </authorList>
    </citation>
    <scope>NUCLEOTIDE SEQUENCE</scope>
</reference>